<dbReference type="EMBL" id="JALAAR010000014">
    <property type="protein sequence ID" value="MEH8018629.1"/>
    <property type="molecule type" value="Genomic_DNA"/>
</dbReference>
<evidence type="ECO:0000256" key="3">
    <source>
        <dbReference type="ARBA" id="ARBA00022475"/>
    </source>
</evidence>
<evidence type="ECO:0000256" key="11">
    <source>
        <dbReference type="ARBA" id="ARBA00023136"/>
    </source>
</evidence>
<accession>A0ABU8CA00</accession>
<feature type="transmembrane region" description="Helical" evidence="12">
    <location>
        <begin position="68"/>
        <end position="90"/>
    </location>
</feature>
<keyword evidence="11 12" id="KW-0472">Membrane</keyword>
<evidence type="ECO:0000256" key="5">
    <source>
        <dbReference type="ARBA" id="ARBA00022692"/>
    </source>
</evidence>
<evidence type="ECO:0000256" key="10">
    <source>
        <dbReference type="ARBA" id="ARBA00023049"/>
    </source>
</evidence>
<gene>
    <name evidence="14" type="ORF">MN202_15405</name>
</gene>
<name>A0ABU8CA00_9GAMM</name>
<evidence type="ECO:0000313" key="15">
    <source>
        <dbReference type="Proteomes" id="UP001375382"/>
    </source>
</evidence>
<comment type="subcellular location">
    <subcellularLocation>
        <location evidence="2">Cell membrane</location>
        <topology evidence="2">Multi-pass membrane protein</topology>
    </subcellularLocation>
</comment>
<dbReference type="Gene3D" id="3.30.2010.10">
    <property type="entry name" value="Metalloproteases ('zincins'), catalytic domain"/>
    <property type="match status" value="1"/>
</dbReference>
<dbReference type="InterPro" id="IPR001915">
    <property type="entry name" value="Peptidase_M48"/>
</dbReference>
<keyword evidence="7" id="KW-0378">Hydrolase</keyword>
<evidence type="ECO:0000259" key="13">
    <source>
        <dbReference type="Pfam" id="PF01435"/>
    </source>
</evidence>
<protein>
    <submittedName>
        <fullName evidence="14">M48 family metallopeptidase</fullName>
    </submittedName>
</protein>
<feature type="domain" description="Peptidase M48" evidence="13">
    <location>
        <begin position="152"/>
        <end position="339"/>
    </location>
</feature>
<keyword evidence="10" id="KW-0482">Metalloprotease</keyword>
<proteinExistence type="predicted"/>
<keyword evidence="6" id="KW-0479">Metal-binding</keyword>
<keyword evidence="3" id="KW-1003">Cell membrane</keyword>
<dbReference type="CDD" id="cd07328">
    <property type="entry name" value="M48_Ste24p_like"/>
    <property type="match status" value="1"/>
</dbReference>
<keyword evidence="4" id="KW-0645">Protease</keyword>
<feature type="transmembrane region" description="Helical" evidence="12">
    <location>
        <begin position="34"/>
        <end position="62"/>
    </location>
</feature>
<dbReference type="PANTHER" id="PTHR43221">
    <property type="entry name" value="PROTEASE HTPX"/>
    <property type="match status" value="1"/>
</dbReference>
<evidence type="ECO:0000256" key="6">
    <source>
        <dbReference type="ARBA" id="ARBA00022723"/>
    </source>
</evidence>
<evidence type="ECO:0000256" key="12">
    <source>
        <dbReference type="SAM" id="Phobius"/>
    </source>
</evidence>
<evidence type="ECO:0000313" key="14">
    <source>
        <dbReference type="EMBL" id="MEH8018629.1"/>
    </source>
</evidence>
<sequence length="623" mass="70038">MTISRTELRERFAQLAQNAEYQLSVSPQSYKQKVLWLGVLGYAVIGVLFMLILGAIGGSVWLATLGTVMLIMLIKSKLILLLLAVIWFLFKAVWVKLSAPQGYELSKADFPALWQEVASLQKTLATPVIHRIVLQPEMNAAIAQTPRLGLFGWHKNTLVVGLELLLALSPDEGKAVLAHEMGHLSGSHAKFSGWVYRIRQSWQRIDDALQQQQSMITTPLRRFFSWYALTFSGYTFALARYNEYEADKISAEVVGAQATASALCHSRLLNQALQQEFWCRLWSQADSEQAAPADAYQQLAAFIQQRRQQAKSAELTEALAEAADADDTHPSLRQRLQALGLDQAVLLSTNATAAERYLGNQLPLLLQHYNEQWQQAVTESWQQQYAAHQQAAADLAALSQTDSTAFSLEQALVWLNSTSEFPENSKARSTLQLLQQRFNDNPDLAFVLACQLKATDPNQAERLFVQVSNSFDWREAALQQLLQMAQQQHNADAKQHWQTTLDNHYDHCETLASRWHNLSAQDLVQPPQLSAKELGLLQLSLSKVPALKSAVLAKRKLPPELSEPSYILYITARWYRSNGDSLMQKVADKLGGQFPVFVINKDFVHKDLRNKVKNVGQQVYNAD</sequence>
<reference evidence="14 15" key="1">
    <citation type="journal article" date="2023" name="Ecotoxicol. Environ. Saf.">
        <title>Mercury remediation potential of mercury-resistant strain Rheinheimera metallidurans sp. nov. isolated from a municipal waste dumping site.</title>
        <authorList>
            <person name="Yadav V."/>
            <person name="Manjhi A."/>
            <person name="Vadakedath N."/>
        </authorList>
    </citation>
    <scope>NUCLEOTIDE SEQUENCE [LARGE SCALE GENOMIC DNA]</scope>
    <source>
        <strain evidence="14 15">E-49</strain>
    </source>
</reference>
<evidence type="ECO:0000256" key="1">
    <source>
        <dbReference type="ARBA" id="ARBA00001947"/>
    </source>
</evidence>
<dbReference type="Proteomes" id="UP001375382">
    <property type="component" value="Unassembled WGS sequence"/>
</dbReference>
<keyword evidence="9 12" id="KW-1133">Transmembrane helix</keyword>
<evidence type="ECO:0000256" key="7">
    <source>
        <dbReference type="ARBA" id="ARBA00022801"/>
    </source>
</evidence>
<comment type="caution">
    <text evidence="14">The sequence shown here is derived from an EMBL/GenBank/DDBJ whole genome shotgun (WGS) entry which is preliminary data.</text>
</comment>
<comment type="cofactor">
    <cofactor evidence="1">
        <name>Zn(2+)</name>
        <dbReference type="ChEBI" id="CHEBI:29105"/>
    </cofactor>
</comment>
<evidence type="ECO:0000256" key="9">
    <source>
        <dbReference type="ARBA" id="ARBA00022989"/>
    </source>
</evidence>
<evidence type="ECO:0000256" key="2">
    <source>
        <dbReference type="ARBA" id="ARBA00004651"/>
    </source>
</evidence>
<keyword evidence="15" id="KW-1185">Reference proteome</keyword>
<feature type="transmembrane region" description="Helical" evidence="12">
    <location>
        <begin position="223"/>
        <end position="241"/>
    </location>
</feature>
<evidence type="ECO:0000256" key="8">
    <source>
        <dbReference type="ARBA" id="ARBA00022833"/>
    </source>
</evidence>
<dbReference type="PANTHER" id="PTHR43221:SF1">
    <property type="entry name" value="PROTEASE HTPX"/>
    <property type="match status" value="1"/>
</dbReference>
<keyword evidence="5 12" id="KW-0812">Transmembrane</keyword>
<dbReference type="RefSeq" id="WP_335737033.1">
    <property type="nucleotide sequence ID" value="NZ_JALAAR010000014.1"/>
</dbReference>
<dbReference type="Pfam" id="PF01435">
    <property type="entry name" value="Peptidase_M48"/>
    <property type="match status" value="1"/>
</dbReference>
<evidence type="ECO:0000256" key="4">
    <source>
        <dbReference type="ARBA" id="ARBA00022670"/>
    </source>
</evidence>
<dbReference type="InterPro" id="IPR050083">
    <property type="entry name" value="HtpX_protease"/>
</dbReference>
<organism evidence="14 15">
    <name type="scientific">Rheinheimera muenzenbergensis</name>
    <dbReference type="NCBI Taxonomy" id="1193628"/>
    <lineage>
        <taxon>Bacteria</taxon>
        <taxon>Pseudomonadati</taxon>
        <taxon>Pseudomonadota</taxon>
        <taxon>Gammaproteobacteria</taxon>
        <taxon>Chromatiales</taxon>
        <taxon>Chromatiaceae</taxon>
        <taxon>Rheinheimera</taxon>
    </lineage>
</organism>
<keyword evidence="8" id="KW-0862">Zinc</keyword>